<dbReference type="Gene3D" id="3.20.20.105">
    <property type="entry name" value="Queuine tRNA-ribosyltransferase-like"/>
    <property type="match status" value="1"/>
</dbReference>
<comment type="pathway">
    <text evidence="6">tRNA modification; tRNA-queuosine biosynthesis.</text>
</comment>
<dbReference type="InterPro" id="IPR036511">
    <property type="entry name" value="TGT-like_sf"/>
</dbReference>
<keyword evidence="9" id="KW-1185">Reference proteome</keyword>
<comment type="function">
    <text evidence="6">Catalyzes the base-exchange of a guanine (G) residue with the queuine precursor 7-aminomethyl-7-deazaguanine (PreQ1) at position 34 (anticodon wobble position) in tRNAs with GU(N) anticodons (tRNA-Asp, -Asn, -His and -Tyr). Catalysis occurs through a double-displacement mechanism. The nucleophile active site attacks the C1' of nucleotide 34 to detach the guanine base from the RNA, forming a covalent enzyme-RNA intermediate. The proton acceptor active site deprotonates the incoming PreQ1, allowing a nucleophilic attack on the C1' of the ribose to form the product. After dissociation, two additional enzymatic reactions on the tRNA convert PreQ1 to queuine (Q), resulting in the hypermodified nucleoside queuosine (7-(((4,5-cis-dihydroxy-2-cyclopenten-1-yl)amino)methyl)-7-deazaguanosine).</text>
</comment>
<keyword evidence="1 6" id="KW-0328">Glycosyltransferase</keyword>
<accession>A0ABR5Q194</accession>
<keyword evidence="3 6" id="KW-0819">tRNA processing</keyword>
<feature type="active site" description="Proton acceptor" evidence="6">
    <location>
        <position position="123"/>
    </location>
</feature>
<feature type="binding site" evidence="6">
    <location>
        <position position="369"/>
    </location>
    <ligand>
        <name>Zn(2+)</name>
        <dbReference type="ChEBI" id="CHEBI:29105"/>
    </ligand>
</feature>
<keyword evidence="6" id="KW-0671">Queuosine biosynthesis</keyword>
<gene>
    <name evidence="6" type="primary">tgt</name>
    <name evidence="8" type="ORF">IV60_GL000218</name>
</gene>
<sequence length="406" mass="45280">MPHTEKTTTSKFTTEVHCVHQELWASKKDPAWFTYDIVAEDPTTHARAGVFHTPHGDIPTPIFMPVGTKATVKGLLPDTVKSLGTKILLANTYHLSQRPGDELIAELGGLHSFMCWDGPILTDSGGFQVFSHEQFMKLSDEGVKFRAVDYDGAWSWWTPETNMQIAQNLGADIVMQLDQCVGYPSSRTKVERSVELSSAWADRCYQAHTRPDQALFGIVQGGMHLDLRRRSIEHLEQAGDFPGYGIGGYSVGEPHEVMFETLEPLCADYMPRTKPRYLMGVGNPTTLIRSVAAGIDMFDCVLPTRTARMGTAFSYQGRMNMKNTKYVHDSGPIDSACTCPVCTGGYTRAYLNHLVRQHEMLAGELLSMHNIYFLLNLMHQAREAILAGNYGEFVTKWLESGGVKDF</sequence>
<dbReference type="RefSeq" id="WP_003148395.1">
    <property type="nucleotide sequence ID" value="NZ_CAUUNA010000008.1"/>
</dbReference>
<dbReference type="Pfam" id="PF01702">
    <property type="entry name" value="TGT"/>
    <property type="match status" value="1"/>
</dbReference>
<protein>
    <recommendedName>
        <fullName evidence="6">Queuine tRNA-ribosyltransferase</fullName>
        <ecNumber evidence="6">2.4.2.29</ecNumber>
    </recommendedName>
    <alternativeName>
        <fullName evidence="6">Guanine insertion enzyme</fullName>
    </alternativeName>
    <alternativeName>
        <fullName evidence="6">tRNA-guanine transglycosylase</fullName>
    </alternativeName>
</protein>
<evidence type="ECO:0000256" key="6">
    <source>
        <dbReference type="HAMAP-Rule" id="MF_00168"/>
    </source>
</evidence>
<evidence type="ECO:0000259" key="7">
    <source>
        <dbReference type="Pfam" id="PF01702"/>
    </source>
</evidence>
<feature type="binding site" evidence="6">
    <location>
        <begin position="123"/>
        <end position="127"/>
    </location>
    <ligand>
        <name>substrate</name>
    </ligand>
</feature>
<dbReference type="GeneID" id="84904133"/>
<feature type="binding site" evidence="6">
    <location>
        <position position="339"/>
    </location>
    <ligand>
        <name>Zn(2+)</name>
        <dbReference type="ChEBI" id="CHEBI:29105"/>
    </ligand>
</feature>
<feature type="binding site" evidence="6">
    <location>
        <position position="337"/>
    </location>
    <ligand>
        <name>Zn(2+)</name>
        <dbReference type="ChEBI" id="CHEBI:29105"/>
    </ligand>
</feature>
<comment type="cofactor">
    <cofactor evidence="6">
        <name>Zn(2+)</name>
        <dbReference type="ChEBI" id="CHEBI:29105"/>
    </cofactor>
    <text evidence="6">Binds 1 zinc ion per subunit.</text>
</comment>
<feature type="active site" description="Nucleophile" evidence="6">
    <location>
        <position position="299"/>
    </location>
</feature>
<keyword evidence="5 6" id="KW-0862">Zinc</keyword>
<dbReference type="EMBL" id="JQCP01000001">
    <property type="protein sequence ID" value="KRO03041.1"/>
    <property type="molecule type" value="Genomic_DNA"/>
</dbReference>
<feature type="region of interest" description="RNA binding" evidence="6">
    <location>
        <begin position="280"/>
        <end position="286"/>
    </location>
</feature>
<feature type="binding site" evidence="6">
    <location>
        <position position="342"/>
    </location>
    <ligand>
        <name>Zn(2+)</name>
        <dbReference type="ChEBI" id="CHEBI:29105"/>
    </ligand>
</feature>
<dbReference type="Proteomes" id="UP000051927">
    <property type="component" value="Unassembled WGS sequence"/>
</dbReference>
<dbReference type="HAMAP" id="MF_00168">
    <property type="entry name" value="Q_tRNA_Tgt"/>
    <property type="match status" value="1"/>
</dbReference>
<evidence type="ECO:0000256" key="5">
    <source>
        <dbReference type="ARBA" id="ARBA00022833"/>
    </source>
</evidence>
<feature type="binding site" evidence="6">
    <location>
        <position position="178"/>
    </location>
    <ligand>
        <name>substrate</name>
    </ligand>
</feature>
<comment type="similarity">
    <text evidence="6">Belongs to the queuine tRNA-ribosyltransferase family.</text>
</comment>
<keyword evidence="2 6" id="KW-0808">Transferase</keyword>
<evidence type="ECO:0000256" key="2">
    <source>
        <dbReference type="ARBA" id="ARBA00022679"/>
    </source>
</evidence>
<dbReference type="PANTHER" id="PTHR43530:SF1">
    <property type="entry name" value="QUEUINE TRNA-RIBOSYLTRANSFERASE CATALYTIC SUBUNIT 1"/>
    <property type="match status" value="1"/>
</dbReference>
<dbReference type="NCBIfam" id="TIGR00430">
    <property type="entry name" value="Q_tRNA_tgt"/>
    <property type="match status" value="1"/>
</dbReference>
<dbReference type="InterPro" id="IPR004803">
    <property type="entry name" value="TGT"/>
</dbReference>
<dbReference type="PANTHER" id="PTHR43530">
    <property type="entry name" value="QUEUINE TRNA-RIBOSYLTRANSFERASE CATALYTIC SUBUNIT 1"/>
    <property type="match status" value="1"/>
</dbReference>
<proteinExistence type="inferred from homology"/>
<dbReference type="SUPFAM" id="SSF51713">
    <property type="entry name" value="tRNA-guanine transglycosylase"/>
    <property type="match status" value="1"/>
</dbReference>
<evidence type="ECO:0000313" key="9">
    <source>
        <dbReference type="Proteomes" id="UP000051927"/>
    </source>
</evidence>
<evidence type="ECO:0000313" key="8">
    <source>
        <dbReference type="EMBL" id="KRO03041.1"/>
    </source>
</evidence>
<evidence type="ECO:0000256" key="3">
    <source>
        <dbReference type="ARBA" id="ARBA00022694"/>
    </source>
</evidence>
<dbReference type="NCBIfam" id="TIGR00449">
    <property type="entry name" value="tgt_general"/>
    <property type="match status" value="1"/>
</dbReference>
<feature type="binding site" evidence="6">
    <location>
        <position position="220"/>
    </location>
    <ligand>
        <name>substrate</name>
    </ligand>
</feature>
<feature type="region of interest" description="RNA binding; important for wobble base 34 recognition" evidence="6">
    <location>
        <begin position="304"/>
        <end position="308"/>
    </location>
</feature>
<dbReference type="InterPro" id="IPR002616">
    <property type="entry name" value="tRNA_ribo_trans-like"/>
</dbReference>
<comment type="caution">
    <text evidence="8">The sequence shown here is derived from an EMBL/GenBank/DDBJ whole genome shotgun (WGS) entry which is preliminary data.</text>
</comment>
<comment type="subunit">
    <text evidence="6">Homodimer. Within each dimer, one monomer is responsible for RNA recognition and catalysis, while the other monomer binds to the replacement base PreQ1.</text>
</comment>
<feature type="binding site" evidence="6">
    <location>
        <position position="248"/>
    </location>
    <ligand>
        <name>substrate</name>
    </ligand>
</feature>
<reference evidence="8 9" key="1">
    <citation type="journal article" date="2015" name="Genome Announc.">
        <title>Expanding the biotechnology potential of lactobacilli through comparative genomics of 213 strains and associated genera.</title>
        <authorList>
            <person name="Sun Z."/>
            <person name="Harris H.M."/>
            <person name="McCann A."/>
            <person name="Guo C."/>
            <person name="Argimon S."/>
            <person name="Zhang W."/>
            <person name="Yang X."/>
            <person name="Jeffery I.B."/>
            <person name="Cooney J.C."/>
            <person name="Kagawa T.F."/>
            <person name="Liu W."/>
            <person name="Song Y."/>
            <person name="Salvetti E."/>
            <person name="Wrobel A."/>
            <person name="Rasinkangas P."/>
            <person name="Parkhill J."/>
            <person name="Rea M.C."/>
            <person name="O'Sullivan O."/>
            <person name="Ritari J."/>
            <person name="Douillard F.P."/>
            <person name="Paul Ross R."/>
            <person name="Yang R."/>
            <person name="Briner A.E."/>
            <person name="Felis G.E."/>
            <person name="de Vos W.M."/>
            <person name="Barrangou R."/>
            <person name="Klaenhammer T.R."/>
            <person name="Caufield P.W."/>
            <person name="Cui Y."/>
            <person name="Zhang H."/>
            <person name="O'Toole P.W."/>
        </authorList>
    </citation>
    <scope>NUCLEOTIDE SEQUENCE [LARGE SCALE GENOMIC DNA]</scope>
    <source>
        <strain evidence="8 9">DSM 7090</strain>
    </source>
</reference>
<keyword evidence="4 6" id="KW-0479">Metal-binding</keyword>
<name>A0ABR5Q194_9ACTN</name>
<feature type="domain" description="tRNA-guanine(15) transglycosylase-like" evidence="7">
    <location>
        <begin position="45"/>
        <end position="399"/>
    </location>
</feature>
<evidence type="ECO:0000256" key="4">
    <source>
        <dbReference type="ARBA" id="ARBA00022723"/>
    </source>
</evidence>
<evidence type="ECO:0000256" key="1">
    <source>
        <dbReference type="ARBA" id="ARBA00022676"/>
    </source>
</evidence>
<comment type="catalytic activity">
    <reaction evidence="6">
        <text>7-aminomethyl-7-carbaguanine + guanosine(34) in tRNA = 7-aminomethyl-7-carbaguanosine(34) in tRNA + guanine</text>
        <dbReference type="Rhea" id="RHEA:24104"/>
        <dbReference type="Rhea" id="RHEA-COMP:10341"/>
        <dbReference type="Rhea" id="RHEA-COMP:10342"/>
        <dbReference type="ChEBI" id="CHEBI:16235"/>
        <dbReference type="ChEBI" id="CHEBI:58703"/>
        <dbReference type="ChEBI" id="CHEBI:74269"/>
        <dbReference type="ChEBI" id="CHEBI:82833"/>
        <dbReference type="EC" id="2.4.2.29"/>
    </reaction>
</comment>
<dbReference type="EC" id="2.4.2.29" evidence="6"/>
<organism evidence="8 9">
    <name type="scientific">Lancefieldella rimae</name>
    <dbReference type="NCBI Taxonomy" id="1383"/>
    <lineage>
        <taxon>Bacteria</taxon>
        <taxon>Bacillati</taxon>
        <taxon>Actinomycetota</taxon>
        <taxon>Coriobacteriia</taxon>
        <taxon>Coriobacteriales</taxon>
        <taxon>Atopobiaceae</taxon>
        <taxon>Lancefieldella</taxon>
    </lineage>
</organism>